<evidence type="ECO:0000256" key="1">
    <source>
        <dbReference type="ARBA" id="ARBA00008791"/>
    </source>
</evidence>
<dbReference type="RefSeq" id="WP_271275333.1">
    <property type="nucleotide sequence ID" value="NZ_BAABFD010000008.1"/>
</dbReference>
<protein>
    <submittedName>
        <fullName evidence="3">Universal stress protein</fullName>
    </submittedName>
</protein>
<evidence type="ECO:0000313" key="4">
    <source>
        <dbReference type="Proteomes" id="UP001212498"/>
    </source>
</evidence>
<dbReference type="Gene3D" id="3.40.50.12370">
    <property type="match status" value="1"/>
</dbReference>
<comment type="similarity">
    <text evidence="1">Belongs to the universal stress protein A family.</text>
</comment>
<comment type="caution">
    <text evidence="3">The sequence shown here is derived from an EMBL/GenBank/DDBJ whole genome shotgun (WGS) entry which is preliminary data.</text>
</comment>
<proteinExistence type="inferred from homology"/>
<dbReference type="CDD" id="cd00293">
    <property type="entry name" value="USP-like"/>
    <property type="match status" value="2"/>
</dbReference>
<dbReference type="Proteomes" id="UP001212498">
    <property type="component" value="Unassembled WGS sequence"/>
</dbReference>
<evidence type="ECO:0000313" key="3">
    <source>
        <dbReference type="EMBL" id="MDA0639942.1"/>
    </source>
</evidence>
<name>A0ABT4SRQ0_9ACTN</name>
<feature type="domain" description="UspA" evidence="2">
    <location>
        <begin position="157"/>
        <end position="284"/>
    </location>
</feature>
<dbReference type="InterPro" id="IPR006015">
    <property type="entry name" value="Universal_stress_UspA"/>
</dbReference>
<organism evidence="3 4">
    <name type="scientific">Nonomuraea ferruginea</name>
    <dbReference type="NCBI Taxonomy" id="46174"/>
    <lineage>
        <taxon>Bacteria</taxon>
        <taxon>Bacillati</taxon>
        <taxon>Actinomycetota</taxon>
        <taxon>Actinomycetes</taxon>
        <taxon>Streptosporangiales</taxon>
        <taxon>Streptosporangiaceae</taxon>
        <taxon>Nonomuraea</taxon>
    </lineage>
</organism>
<dbReference type="PANTHER" id="PTHR46268:SF6">
    <property type="entry name" value="UNIVERSAL STRESS PROTEIN UP12"/>
    <property type="match status" value="1"/>
</dbReference>
<feature type="domain" description="UspA" evidence="2">
    <location>
        <begin position="19"/>
        <end position="139"/>
    </location>
</feature>
<gene>
    <name evidence="3" type="ORF">OUY24_04865</name>
</gene>
<dbReference type="SUPFAM" id="SSF52402">
    <property type="entry name" value="Adenine nucleotide alpha hydrolases-like"/>
    <property type="match status" value="2"/>
</dbReference>
<keyword evidence="4" id="KW-1185">Reference proteome</keyword>
<evidence type="ECO:0000259" key="2">
    <source>
        <dbReference type="Pfam" id="PF00582"/>
    </source>
</evidence>
<dbReference type="PRINTS" id="PR01438">
    <property type="entry name" value="UNVRSLSTRESS"/>
</dbReference>
<sequence>MKIENVLSGFVPEPRGRDGLAVAVLLARQAGARLEVAFVKPPAWSTPGPARAEATAWAAFLQEQAEATLAQAAELAGDEAGLVAYTHRGSGRGLVELARKRGADVVVIGSAPRGPRGRISLGSTADQLLHSSPVPVLLAPRGYAEDPPAELTRLTLAYRRGRCADAAVKGAAGIAAALDLPLRLVTLVEAAHRRHPLGEEMLTGMRDQAMADLTAAARGQRLRTRVDVEVFEGRSVAAAMRAGTWERGELIICASSGTGPLRRVFLGDTSIKIVRAATCPVLVLTRQA</sequence>
<dbReference type="EMBL" id="JAPNUD010000008">
    <property type="protein sequence ID" value="MDA0639942.1"/>
    <property type="molecule type" value="Genomic_DNA"/>
</dbReference>
<accession>A0ABT4SRQ0</accession>
<reference evidence="3 4" key="1">
    <citation type="submission" date="2022-11" db="EMBL/GenBank/DDBJ databases">
        <title>Nonomuraea corallina sp. nov., a new species of the genus Nonomuraea isolated from sea side sediment in Thai sea.</title>
        <authorList>
            <person name="Ngamcharungchit C."/>
            <person name="Matsumoto A."/>
            <person name="Suriyachadkun C."/>
            <person name="Panbangred W."/>
            <person name="Inahashi Y."/>
            <person name="Intra B."/>
        </authorList>
    </citation>
    <scope>NUCLEOTIDE SEQUENCE [LARGE SCALE GENOMIC DNA]</scope>
    <source>
        <strain evidence="3 4">DSM 43553</strain>
    </source>
</reference>
<dbReference type="Pfam" id="PF00582">
    <property type="entry name" value="Usp"/>
    <property type="match status" value="2"/>
</dbReference>
<dbReference type="InterPro" id="IPR006016">
    <property type="entry name" value="UspA"/>
</dbReference>
<dbReference type="PANTHER" id="PTHR46268">
    <property type="entry name" value="STRESS RESPONSE PROTEIN NHAX"/>
    <property type="match status" value="1"/>
</dbReference>